<reference evidence="1" key="1">
    <citation type="journal article" date="2021" name="New Phytol.">
        <title>Evolutionary innovations through gain and loss of genes in the ectomycorrhizal Boletales.</title>
        <authorList>
            <person name="Wu G."/>
            <person name="Miyauchi S."/>
            <person name="Morin E."/>
            <person name="Kuo A."/>
            <person name="Drula E."/>
            <person name="Varga T."/>
            <person name="Kohler A."/>
            <person name="Feng B."/>
            <person name="Cao Y."/>
            <person name="Lipzen A."/>
            <person name="Daum C."/>
            <person name="Hundley H."/>
            <person name="Pangilinan J."/>
            <person name="Johnson J."/>
            <person name="Barry K."/>
            <person name="LaButti K."/>
            <person name="Ng V."/>
            <person name="Ahrendt S."/>
            <person name="Min B."/>
            <person name="Choi I.G."/>
            <person name="Park H."/>
            <person name="Plett J.M."/>
            <person name="Magnuson J."/>
            <person name="Spatafora J.W."/>
            <person name="Nagy L.G."/>
            <person name="Henrissat B."/>
            <person name="Grigoriev I.V."/>
            <person name="Yang Z.L."/>
            <person name="Xu J."/>
            <person name="Martin F.M."/>
        </authorList>
    </citation>
    <scope>NUCLEOTIDE SEQUENCE</scope>
    <source>
        <strain evidence="1">ATCC 28755</strain>
    </source>
</reference>
<proteinExistence type="predicted"/>
<evidence type="ECO:0000313" key="1">
    <source>
        <dbReference type="EMBL" id="KAH7909069.1"/>
    </source>
</evidence>
<protein>
    <submittedName>
        <fullName evidence="1">Uncharacterized protein</fullName>
    </submittedName>
</protein>
<dbReference type="EMBL" id="MU267780">
    <property type="protein sequence ID" value="KAH7909069.1"/>
    <property type="molecule type" value="Genomic_DNA"/>
</dbReference>
<organism evidence="1 2">
    <name type="scientific">Hygrophoropsis aurantiaca</name>
    <dbReference type="NCBI Taxonomy" id="72124"/>
    <lineage>
        <taxon>Eukaryota</taxon>
        <taxon>Fungi</taxon>
        <taxon>Dikarya</taxon>
        <taxon>Basidiomycota</taxon>
        <taxon>Agaricomycotina</taxon>
        <taxon>Agaricomycetes</taxon>
        <taxon>Agaricomycetidae</taxon>
        <taxon>Boletales</taxon>
        <taxon>Coniophorineae</taxon>
        <taxon>Hygrophoropsidaceae</taxon>
        <taxon>Hygrophoropsis</taxon>
    </lineage>
</organism>
<gene>
    <name evidence="1" type="ORF">BJ138DRAFT_1156126</name>
</gene>
<accession>A0ACB8A6D3</accession>
<name>A0ACB8A6D3_9AGAM</name>
<keyword evidence="2" id="KW-1185">Reference proteome</keyword>
<evidence type="ECO:0000313" key="2">
    <source>
        <dbReference type="Proteomes" id="UP000790377"/>
    </source>
</evidence>
<dbReference type="Proteomes" id="UP000790377">
    <property type="component" value="Unassembled WGS sequence"/>
</dbReference>
<sequence>MLSRGSKMLDTLPFDILYRIIHFMPILDMVRLQQVSRFFCELLGARTIWSETYRTTLLPHYPGPFPHQSASFLKQDLVSSAKVAQNWAPNVPVPTEQRTFQSNEPYDNRRILMTRWLICLHNSRQINYIDMDSANGEVTPSILYSCDSEKEITDHHYVWTMSPEGHIQAFAVVLEMSCDDDGPHPDDSALKLFKVSGHDGPTLSLELVQSYPIISSRQVGFVLCFIGPRLLAINIVASDVDTQSFYIDLKTFGCYEISIPPIDMIHTRSFISCSTHLLVIRTPLQYGRDLGYIVLDAFVIPPAPADGTDIRSELELSYHGTHPASVSCISVLHDPGLNPSRLNPYILLLVKAVGKSNSKPFIGAMQIDILQDNSVAVRDIRKICPLPQSPSFLFSSVLGGSARVLQSRFTRNGIELDAHSFILFLRRDGFDIRHRCTGNVLTGIHEDKDLLSFNGMRGRLLLSEKKDRNLYSYTVLDFD</sequence>
<comment type="caution">
    <text evidence="1">The sequence shown here is derived from an EMBL/GenBank/DDBJ whole genome shotgun (WGS) entry which is preliminary data.</text>
</comment>